<feature type="binding site" evidence="3">
    <location>
        <begin position="12"/>
        <end position="19"/>
    </location>
    <ligand>
        <name>substrate</name>
    </ligand>
</feature>
<feature type="region of interest" description="Disordered" evidence="4">
    <location>
        <begin position="374"/>
        <end position="399"/>
    </location>
</feature>
<gene>
    <name evidence="5" type="ORF">BCV70DRAFT_156846</name>
</gene>
<dbReference type="GO" id="GO:0004331">
    <property type="term" value="F:fructose-2,6-bisphosphate 2-phosphatase activity"/>
    <property type="evidence" value="ECO:0007669"/>
    <property type="project" value="TreeGrafter"/>
</dbReference>
<dbReference type="SUPFAM" id="SSF53254">
    <property type="entry name" value="Phosphoglycerate mutase-like"/>
    <property type="match status" value="1"/>
</dbReference>
<proteinExistence type="predicted"/>
<feature type="region of interest" description="Disordered" evidence="4">
    <location>
        <begin position="152"/>
        <end position="171"/>
    </location>
</feature>
<feature type="region of interest" description="Disordered" evidence="4">
    <location>
        <begin position="536"/>
        <end position="569"/>
    </location>
</feature>
<dbReference type="InterPro" id="IPR013078">
    <property type="entry name" value="His_Pase_superF_clade-1"/>
</dbReference>
<accession>A0A317XY61</accession>
<dbReference type="OrthoDB" id="354304at2759"/>
<dbReference type="STRING" id="1882483.A0A317XY61"/>
<evidence type="ECO:0000256" key="2">
    <source>
        <dbReference type="PIRSR" id="PIRSR613078-1"/>
    </source>
</evidence>
<sequence length="1064" mass="110559">MPLNHLLVTLVRHGESQDNQHGIWAGFRDTPLTPNGVSQARALGQAFANVSLTAIYSSDLRRASMTAEEILKANRSIPPPPLVQSKSLREQNFGQAEGQSYASAEWAQGSSGQDARVFRFPDGESLEEVNARIAKAVRQFVLPRVESLRRSAASPVPPAASVTPSSGSNSNAPVEGGHICIVAHGIAIAELLRVFMSLHHNSPSSPWADPKATYKRIRLENTGWSRLELAVPSLNSDLSPESNGSAPSDALAWAGSGVELLSAQSASAAVSDQTQPRAYTDFGEIQADIVEGGAESDRYGTGSVAAVAHTETNPQTAQRPTQHESRPIYVRLLCQNQTDHLRGFSLPTGAIPTGSSAAASNLLGGGGSVALIGANSATSPNPASSSPRTTTSTTGTGLPASSTLASIASNATTSNSHTGIGIAIPLLPTTPANAVASAAASSASRPGLASAPSSAAPASARSLLSYDVKMMTRELERAGATGMLTGLDGSASGTATASSATLSNVAGAQERLTTSTGLSSSSSTNNVTTGLLERSVFPTSPTTTSSHPSSYSGGTGNTGGGSSSSVVGGGSGALSGGGFPFSTPGASSDVWQAICVRVLPLFNGEPLRSSIEELNESVTAHVRRTVERSPARAIESLTSDLISLTSSGTLTLNSKLQGLDDTRLLVRMVEVWTFYLTQVLPYVEGCFLPLRTDLVLQSLTSSGSARQTSAAASSAVDADGGGGGAVRVTGASIAASTPSQSSSTGYDKQRIDVRRILLSVFRDQVILPIYERLFHLFAHIVDLDPAFAMMQDAHGVDEGAKQVYLRLLQMTSILASILSNDEAQGAVDSLLRSLRVGSKTASLGRTRNGAIDGIGMRPVSPAQRNNNRRGWMAQKARKHGVHSSLDSNQALVSGGGMLTTSGPEVLGSLSAARTLTGRHVPGAGFRTTALTGRYGYNVSEDEYLTSLRSPAGSPALSTPGNTDMSTPPARQGHWDAAASMLVDFIQPDVQQIDDRHAAMPSDGITDQSSVNNEIKEARSTFSDNVVRVELGNDTLKDCSERPGDGFRPQGERLDDLAATLASLA</sequence>
<dbReference type="Proteomes" id="UP000246740">
    <property type="component" value="Unassembled WGS sequence"/>
</dbReference>
<reference evidence="5 6" key="1">
    <citation type="journal article" date="2018" name="Mol. Biol. Evol.">
        <title>Broad Genomic Sampling Reveals a Smut Pathogenic Ancestry of the Fungal Clade Ustilaginomycotina.</title>
        <authorList>
            <person name="Kijpornyongpan T."/>
            <person name="Mondo S.J."/>
            <person name="Barry K."/>
            <person name="Sandor L."/>
            <person name="Lee J."/>
            <person name="Lipzen A."/>
            <person name="Pangilinan J."/>
            <person name="LaButti K."/>
            <person name="Hainaut M."/>
            <person name="Henrissat B."/>
            <person name="Grigoriev I.V."/>
            <person name="Spatafora J.W."/>
            <person name="Aime M.C."/>
        </authorList>
    </citation>
    <scope>NUCLEOTIDE SEQUENCE [LARGE SCALE GENOMIC DNA]</scope>
    <source>
        <strain evidence="5 6">MCA 3645</strain>
    </source>
</reference>
<dbReference type="PANTHER" id="PTHR46517:SF1">
    <property type="entry name" value="FRUCTOSE-2,6-BISPHOSPHATASE TIGAR"/>
    <property type="match status" value="1"/>
</dbReference>
<keyword evidence="6" id="KW-1185">Reference proteome</keyword>
<evidence type="ECO:0000256" key="3">
    <source>
        <dbReference type="PIRSR" id="PIRSR613078-2"/>
    </source>
</evidence>
<dbReference type="AlphaFoldDB" id="A0A317XY61"/>
<dbReference type="InterPro" id="IPR001345">
    <property type="entry name" value="PG/BPGM_mutase_AS"/>
</dbReference>
<evidence type="ECO:0000256" key="4">
    <source>
        <dbReference type="SAM" id="MobiDB-lite"/>
    </source>
</evidence>
<dbReference type="InterPro" id="IPR013745">
    <property type="entry name" value="Bit61/PRR5"/>
</dbReference>
<dbReference type="InterPro" id="IPR051695">
    <property type="entry name" value="Phosphoglycerate_Mutase"/>
</dbReference>
<feature type="compositionally biased region" description="Gly residues" evidence="4">
    <location>
        <begin position="553"/>
        <end position="569"/>
    </location>
</feature>
<dbReference type="CDD" id="cd07067">
    <property type="entry name" value="HP_PGM_like"/>
    <property type="match status" value="1"/>
</dbReference>
<feature type="active site" description="Tele-phosphohistidine intermediate" evidence="2">
    <location>
        <position position="13"/>
    </location>
</feature>
<dbReference type="InterPro" id="IPR029033">
    <property type="entry name" value="His_PPase_superfam"/>
</dbReference>
<dbReference type="InParanoid" id="A0A317XY61"/>
<dbReference type="GO" id="GO:0045820">
    <property type="term" value="P:negative regulation of glycolytic process"/>
    <property type="evidence" value="ECO:0007669"/>
    <property type="project" value="TreeGrafter"/>
</dbReference>
<dbReference type="PANTHER" id="PTHR46517">
    <property type="entry name" value="FRUCTOSE-2,6-BISPHOSPHATASE TIGAR"/>
    <property type="match status" value="1"/>
</dbReference>
<feature type="active site" description="Proton donor/acceptor" evidence="2">
    <location>
        <position position="90"/>
    </location>
</feature>
<dbReference type="Gene3D" id="3.40.50.1240">
    <property type="entry name" value="Phosphoglycerate mutase-like"/>
    <property type="match status" value="1"/>
</dbReference>
<name>A0A317XY61_9BASI</name>
<dbReference type="Pfam" id="PF08539">
    <property type="entry name" value="HbrB"/>
    <property type="match status" value="1"/>
</dbReference>
<protein>
    <recommendedName>
        <fullName evidence="7">Phosphoglycerate mutase-like protein</fullName>
    </recommendedName>
</protein>
<evidence type="ECO:0008006" key="7">
    <source>
        <dbReference type="Google" id="ProtNLM"/>
    </source>
</evidence>
<organism evidence="5 6">
    <name type="scientific">Testicularia cyperi</name>
    <dbReference type="NCBI Taxonomy" id="1882483"/>
    <lineage>
        <taxon>Eukaryota</taxon>
        <taxon>Fungi</taxon>
        <taxon>Dikarya</taxon>
        <taxon>Basidiomycota</taxon>
        <taxon>Ustilaginomycotina</taxon>
        <taxon>Ustilaginomycetes</taxon>
        <taxon>Ustilaginales</taxon>
        <taxon>Anthracoideaceae</taxon>
        <taxon>Testicularia</taxon>
    </lineage>
</organism>
<feature type="region of interest" description="Disordered" evidence="4">
    <location>
        <begin position="947"/>
        <end position="970"/>
    </location>
</feature>
<dbReference type="EMBL" id="KZ819189">
    <property type="protein sequence ID" value="PWZ02289.1"/>
    <property type="molecule type" value="Genomic_DNA"/>
</dbReference>
<dbReference type="SMART" id="SM00855">
    <property type="entry name" value="PGAM"/>
    <property type="match status" value="1"/>
</dbReference>
<keyword evidence="1" id="KW-0378">Hydrolase</keyword>
<feature type="compositionally biased region" description="Low complexity" evidence="4">
    <location>
        <begin position="536"/>
        <end position="552"/>
    </location>
</feature>
<feature type="compositionally biased region" description="Low complexity" evidence="4">
    <location>
        <begin position="152"/>
        <end position="168"/>
    </location>
</feature>
<dbReference type="GO" id="GO:0043456">
    <property type="term" value="P:regulation of pentose-phosphate shunt"/>
    <property type="evidence" value="ECO:0007669"/>
    <property type="project" value="TreeGrafter"/>
</dbReference>
<dbReference type="PROSITE" id="PS00175">
    <property type="entry name" value="PG_MUTASE"/>
    <property type="match status" value="1"/>
</dbReference>
<dbReference type="Pfam" id="PF00300">
    <property type="entry name" value="His_Phos_1"/>
    <property type="match status" value="1"/>
</dbReference>
<evidence type="ECO:0000256" key="1">
    <source>
        <dbReference type="ARBA" id="ARBA00022801"/>
    </source>
</evidence>
<evidence type="ECO:0000313" key="5">
    <source>
        <dbReference type="EMBL" id="PWZ02289.1"/>
    </source>
</evidence>
<feature type="compositionally biased region" description="Polar residues" evidence="4">
    <location>
        <begin position="955"/>
        <end position="965"/>
    </location>
</feature>
<dbReference type="GO" id="GO:0005829">
    <property type="term" value="C:cytosol"/>
    <property type="evidence" value="ECO:0007669"/>
    <property type="project" value="TreeGrafter"/>
</dbReference>
<evidence type="ECO:0000313" key="6">
    <source>
        <dbReference type="Proteomes" id="UP000246740"/>
    </source>
</evidence>
<feature type="binding site" evidence="3">
    <location>
        <position position="62"/>
    </location>
    <ligand>
        <name>substrate</name>
    </ligand>
</feature>